<comment type="subcellular location">
    <subcellularLocation>
        <location evidence="1">Cell membrane</location>
        <topology evidence="1">Multi-pass membrane protein</topology>
    </subcellularLocation>
</comment>
<dbReference type="AlphaFoldDB" id="A0A1H9WQW8"/>
<evidence type="ECO:0000256" key="5">
    <source>
        <dbReference type="ARBA" id="ARBA00023136"/>
    </source>
</evidence>
<dbReference type="Proteomes" id="UP000199318">
    <property type="component" value="Unassembled WGS sequence"/>
</dbReference>
<keyword evidence="4 6" id="KW-1133">Transmembrane helix</keyword>
<feature type="transmembrane region" description="Helical" evidence="6">
    <location>
        <begin position="59"/>
        <end position="85"/>
    </location>
</feature>
<evidence type="ECO:0000256" key="1">
    <source>
        <dbReference type="ARBA" id="ARBA00004651"/>
    </source>
</evidence>
<dbReference type="InterPro" id="IPR052984">
    <property type="entry name" value="UPF0421"/>
</dbReference>
<evidence type="ECO:0000256" key="4">
    <source>
        <dbReference type="ARBA" id="ARBA00022989"/>
    </source>
</evidence>
<evidence type="ECO:0000256" key="2">
    <source>
        <dbReference type="ARBA" id="ARBA00022475"/>
    </source>
</evidence>
<comment type="caution">
    <text evidence="7">The sequence shown here is derived from an EMBL/GenBank/DDBJ whole genome shotgun (WGS) entry which is preliminary data.</text>
</comment>
<feature type="transmembrane region" description="Helical" evidence="6">
    <location>
        <begin position="97"/>
        <end position="113"/>
    </location>
</feature>
<keyword evidence="8" id="KW-1185">Reference proteome</keyword>
<dbReference type="PANTHER" id="PTHR40064:SF1">
    <property type="entry name" value="MEMBRANE PROTEIN"/>
    <property type="match status" value="1"/>
</dbReference>
<dbReference type="STRING" id="1464123.SAMN05444126_14313"/>
<dbReference type="OrthoDB" id="1653617at2"/>
<evidence type="ECO:0000313" key="8">
    <source>
        <dbReference type="Proteomes" id="UP000199318"/>
    </source>
</evidence>
<evidence type="ECO:0000256" key="6">
    <source>
        <dbReference type="SAM" id="Phobius"/>
    </source>
</evidence>
<keyword evidence="2" id="KW-1003">Cell membrane</keyword>
<organism evidence="7 8">
    <name type="scientific">Salisediminibacterium halotolerans</name>
    <dbReference type="NCBI Taxonomy" id="517425"/>
    <lineage>
        <taxon>Bacteria</taxon>
        <taxon>Bacillati</taxon>
        <taxon>Bacillota</taxon>
        <taxon>Bacilli</taxon>
        <taxon>Bacillales</taxon>
        <taxon>Bacillaceae</taxon>
        <taxon>Salisediminibacterium</taxon>
    </lineage>
</organism>
<sequence>MRLGARIFKTGLAVTLSLYAAALLGHETIAYAGLAAFFAVQPSVHKSITLIWDQIQANILSAVLAVVFVLAFGHEPFVIGVVVLLIIAINLRMNKESIIPLAVVTAIIIMGNPTDDFTGLAVNRFLLVMVGVFSAFVVNLIFLPPKHENQLYHKVTSTNDEIIQWIRLLIHHEVDYQTLKQDQKRSSDALLKVENLFELYKDERNIFRKNEYARLRKVVLFRQMITASKQAQHILESLSKHDNVIHQLPETMHEALVAQLDYLTNYHERILLKYMGKVKPQTTEEYYEEITDEKRNLVSMFLNSRDHKQFDEEEWMTFLPVIALIIEYSDELEHLDRLVEGFYTYHTDDNEVYITEKETY</sequence>
<feature type="transmembrane region" description="Helical" evidence="6">
    <location>
        <begin position="125"/>
        <end position="143"/>
    </location>
</feature>
<accession>A0A1H9WQW8</accession>
<evidence type="ECO:0000256" key="3">
    <source>
        <dbReference type="ARBA" id="ARBA00022692"/>
    </source>
</evidence>
<dbReference type="InterPro" id="IPR010343">
    <property type="entry name" value="ArAE_1"/>
</dbReference>
<dbReference type="EMBL" id="FOGV01000043">
    <property type="protein sequence ID" value="SES36214.1"/>
    <property type="molecule type" value="Genomic_DNA"/>
</dbReference>
<dbReference type="Pfam" id="PF06081">
    <property type="entry name" value="ArAE_1"/>
    <property type="match status" value="1"/>
</dbReference>
<evidence type="ECO:0000313" key="7">
    <source>
        <dbReference type="EMBL" id="SES36214.1"/>
    </source>
</evidence>
<gene>
    <name evidence="7" type="ORF">SAMN05444126_14313</name>
</gene>
<reference evidence="8" key="1">
    <citation type="submission" date="2016-10" db="EMBL/GenBank/DDBJ databases">
        <authorList>
            <person name="de Groot N.N."/>
        </authorList>
    </citation>
    <scope>NUCLEOTIDE SEQUENCE [LARGE SCALE GENOMIC DNA]</scope>
    <source>
        <strain evidence="8">10nlg</strain>
    </source>
</reference>
<dbReference type="RefSeq" id="WP_093075192.1">
    <property type="nucleotide sequence ID" value="NZ_FOGV01000043.1"/>
</dbReference>
<proteinExistence type="predicted"/>
<name>A0A1H9WQW8_9BACI</name>
<dbReference type="PANTHER" id="PTHR40064">
    <property type="entry name" value="MEMBRANE PROTEIN-RELATED"/>
    <property type="match status" value="1"/>
</dbReference>
<dbReference type="GO" id="GO:0005886">
    <property type="term" value="C:plasma membrane"/>
    <property type="evidence" value="ECO:0007669"/>
    <property type="project" value="UniProtKB-SubCell"/>
</dbReference>
<keyword evidence="3 6" id="KW-0812">Transmembrane</keyword>
<protein>
    <submittedName>
        <fullName evidence="7">Uncharacterized membrane protein YgaE, UPF0421/DUF939 family</fullName>
    </submittedName>
</protein>
<keyword evidence="5 6" id="KW-0472">Membrane</keyword>